<reference evidence="6" key="1">
    <citation type="journal article" date="2020" name="Stud. Mycol.">
        <title>101 Dothideomycetes genomes: a test case for predicting lifestyles and emergence of pathogens.</title>
        <authorList>
            <person name="Haridas S."/>
            <person name="Albert R."/>
            <person name="Binder M."/>
            <person name="Bloem J."/>
            <person name="Labutti K."/>
            <person name="Salamov A."/>
            <person name="Andreopoulos B."/>
            <person name="Baker S."/>
            <person name="Barry K."/>
            <person name="Bills G."/>
            <person name="Bluhm B."/>
            <person name="Cannon C."/>
            <person name="Castanera R."/>
            <person name="Culley D."/>
            <person name="Daum C."/>
            <person name="Ezra D."/>
            <person name="Gonzalez J."/>
            <person name="Henrissat B."/>
            <person name="Kuo A."/>
            <person name="Liang C."/>
            <person name="Lipzen A."/>
            <person name="Lutzoni F."/>
            <person name="Magnuson J."/>
            <person name="Mondo S."/>
            <person name="Nolan M."/>
            <person name="Ohm R."/>
            <person name="Pangilinan J."/>
            <person name="Park H.-J."/>
            <person name="Ramirez L."/>
            <person name="Alfaro M."/>
            <person name="Sun H."/>
            <person name="Tritt A."/>
            <person name="Yoshinaga Y."/>
            <person name="Zwiers L.-H."/>
            <person name="Turgeon B."/>
            <person name="Goodwin S."/>
            <person name="Spatafora J."/>
            <person name="Crous P."/>
            <person name="Grigoriev I."/>
        </authorList>
    </citation>
    <scope>NUCLEOTIDE SEQUENCE</scope>
    <source>
        <strain evidence="6">CBS 115976</strain>
    </source>
</reference>
<dbReference type="InterPro" id="IPR011701">
    <property type="entry name" value="MFS"/>
</dbReference>
<feature type="compositionally biased region" description="Basic and acidic residues" evidence="3">
    <location>
        <begin position="75"/>
        <end position="88"/>
    </location>
</feature>
<feature type="transmembrane region" description="Helical" evidence="4">
    <location>
        <begin position="204"/>
        <end position="225"/>
    </location>
</feature>
<dbReference type="AlphaFoldDB" id="A0A6A6U151"/>
<evidence type="ECO:0000256" key="1">
    <source>
        <dbReference type="ARBA" id="ARBA00004141"/>
    </source>
</evidence>
<evidence type="ECO:0000313" key="7">
    <source>
        <dbReference type="Proteomes" id="UP000799302"/>
    </source>
</evidence>
<feature type="transmembrane region" description="Helical" evidence="4">
    <location>
        <begin position="109"/>
        <end position="130"/>
    </location>
</feature>
<feature type="transmembrane region" description="Helical" evidence="4">
    <location>
        <begin position="237"/>
        <end position="256"/>
    </location>
</feature>
<dbReference type="EMBL" id="MU004241">
    <property type="protein sequence ID" value="KAF2664993.1"/>
    <property type="molecule type" value="Genomic_DNA"/>
</dbReference>
<dbReference type="InterPro" id="IPR050327">
    <property type="entry name" value="Proton-linked_MCT"/>
</dbReference>
<sequence>MTPPITGILSFLPVGVGTLLLVVVFGLYFLLFSMGVGIKQHVPEVDAARSSPKETKLIGKDVIESSDEVDMEPSVVKEKDSESNEDHSLPTFSGSPNDAAIYPEGGLRAWLVVLGSFSGMLASFGFMNTIGVFQEYISRNQLSTYSDSTIGWIFSMYIFIAFGGGLIIGPVFDAKGPRLLLLSGSICLVTAMLLIGIASTYWQFMLIIGIIAGAGSSLIFTPSVAAVGHYFHAKRGAATGIAATGGSVGGVIFPLMLQKLFPMLGFAWATRVLALIFAVLTAIAVVLVSSRLPPRPGQSIMPDLMIYRKPAFALATLGVFMHEWGLFIPITYISSFIIATGTTSASSSFPFTLIAALNAGSTFGRCLPGIMADKLGRFNSMIIMLSLCMATTLGLWLPDAILPSSSAAVKPLAVAYAALFGFASGSNISLTPVCIGQLCETEEYGRYYATCYTVVALGSLTGIPIAGALLEAAGGRYWGMALFTGLCYVVSFLAFIWARWYKAGFSSAVF</sequence>
<keyword evidence="4" id="KW-0472">Membrane</keyword>
<feature type="transmembrane region" description="Helical" evidence="4">
    <location>
        <begin position="311"/>
        <end position="330"/>
    </location>
</feature>
<dbReference type="GO" id="GO:0022857">
    <property type="term" value="F:transmembrane transporter activity"/>
    <property type="evidence" value="ECO:0007669"/>
    <property type="project" value="InterPro"/>
</dbReference>
<evidence type="ECO:0000256" key="2">
    <source>
        <dbReference type="ARBA" id="ARBA00006727"/>
    </source>
</evidence>
<feature type="transmembrane region" description="Helical" evidence="4">
    <location>
        <begin position="268"/>
        <end position="290"/>
    </location>
</feature>
<feature type="domain" description="Major facilitator superfamily (MFS) profile" evidence="5">
    <location>
        <begin position="111"/>
        <end position="510"/>
    </location>
</feature>
<protein>
    <submittedName>
        <fullName evidence="6">MFS general substrate transporter</fullName>
    </submittedName>
</protein>
<keyword evidence="7" id="KW-1185">Reference proteome</keyword>
<dbReference type="PANTHER" id="PTHR11360">
    <property type="entry name" value="MONOCARBOXYLATE TRANSPORTER"/>
    <property type="match status" value="1"/>
</dbReference>
<dbReference type="SUPFAM" id="SSF103473">
    <property type="entry name" value="MFS general substrate transporter"/>
    <property type="match status" value="1"/>
</dbReference>
<feature type="transmembrane region" description="Helical" evidence="4">
    <location>
        <begin position="447"/>
        <end position="470"/>
    </location>
</feature>
<feature type="transmembrane region" description="Helical" evidence="4">
    <location>
        <begin position="476"/>
        <end position="498"/>
    </location>
</feature>
<evidence type="ECO:0000256" key="4">
    <source>
        <dbReference type="SAM" id="Phobius"/>
    </source>
</evidence>
<name>A0A6A6U151_9PEZI</name>
<proteinExistence type="inferred from homology"/>
<feature type="transmembrane region" description="Helical" evidence="4">
    <location>
        <begin position="378"/>
        <end position="397"/>
    </location>
</feature>
<feature type="transmembrane region" description="Helical" evidence="4">
    <location>
        <begin position="336"/>
        <end position="357"/>
    </location>
</feature>
<feature type="region of interest" description="Disordered" evidence="3">
    <location>
        <begin position="68"/>
        <end position="96"/>
    </location>
</feature>
<keyword evidence="4" id="KW-0812">Transmembrane</keyword>
<comment type="similarity">
    <text evidence="2">Belongs to the major facilitator superfamily. Monocarboxylate porter (TC 2.A.1.13) family.</text>
</comment>
<dbReference type="PANTHER" id="PTHR11360:SF177">
    <property type="entry name" value="RIBOFLAVIN TRANSPORTER MCH5"/>
    <property type="match status" value="1"/>
</dbReference>
<dbReference type="OrthoDB" id="410267at2759"/>
<dbReference type="InterPro" id="IPR020846">
    <property type="entry name" value="MFS_dom"/>
</dbReference>
<dbReference type="Proteomes" id="UP000799302">
    <property type="component" value="Unassembled WGS sequence"/>
</dbReference>
<evidence type="ECO:0000313" key="6">
    <source>
        <dbReference type="EMBL" id="KAF2664993.1"/>
    </source>
</evidence>
<keyword evidence="4" id="KW-1133">Transmembrane helix</keyword>
<comment type="subcellular location">
    <subcellularLocation>
        <location evidence="1">Membrane</location>
        <topology evidence="1">Multi-pass membrane protein</topology>
    </subcellularLocation>
</comment>
<dbReference type="Pfam" id="PF07690">
    <property type="entry name" value="MFS_1"/>
    <property type="match status" value="1"/>
</dbReference>
<dbReference type="PROSITE" id="PS50850">
    <property type="entry name" value="MFS"/>
    <property type="match status" value="1"/>
</dbReference>
<dbReference type="GO" id="GO:0016020">
    <property type="term" value="C:membrane"/>
    <property type="evidence" value="ECO:0007669"/>
    <property type="project" value="UniProtKB-SubCell"/>
</dbReference>
<feature type="transmembrane region" description="Helical" evidence="4">
    <location>
        <begin position="179"/>
        <end position="198"/>
    </location>
</feature>
<feature type="transmembrane region" description="Helical" evidence="4">
    <location>
        <begin position="150"/>
        <end position="172"/>
    </location>
</feature>
<feature type="transmembrane region" description="Helical" evidence="4">
    <location>
        <begin position="6"/>
        <end position="31"/>
    </location>
</feature>
<evidence type="ECO:0000259" key="5">
    <source>
        <dbReference type="PROSITE" id="PS50850"/>
    </source>
</evidence>
<dbReference type="Gene3D" id="1.20.1250.20">
    <property type="entry name" value="MFS general substrate transporter like domains"/>
    <property type="match status" value="2"/>
</dbReference>
<organism evidence="6 7">
    <name type="scientific">Microthyrium microscopicum</name>
    <dbReference type="NCBI Taxonomy" id="703497"/>
    <lineage>
        <taxon>Eukaryota</taxon>
        <taxon>Fungi</taxon>
        <taxon>Dikarya</taxon>
        <taxon>Ascomycota</taxon>
        <taxon>Pezizomycotina</taxon>
        <taxon>Dothideomycetes</taxon>
        <taxon>Dothideomycetes incertae sedis</taxon>
        <taxon>Microthyriales</taxon>
        <taxon>Microthyriaceae</taxon>
        <taxon>Microthyrium</taxon>
    </lineage>
</organism>
<gene>
    <name evidence="6" type="ORF">BT63DRAFT_428939</name>
</gene>
<dbReference type="InterPro" id="IPR036259">
    <property type="entry name" value="MFS_trans_sf"/>
</dbReference>
<feature type="transmembrane region" description="Helical" evidence="4">
    <location>
        <begin position="413"/>
        <end position="435"/>
    </location>
</feature>
<evidence type="ECO:0000256" key="3">
    <source>
        <dbReference type="SAM" id="MobiDB-lite"/>
    </source>
</evidence>
<accession>A0A6A6U151</accession>